<accession>A0A1V9YKW8</accession>
<feature type="transmembrane region" description="Helical" evidence="1">
    <location>
        <begin position="570"/>
        <end position="595"/>
    </location>
</feature>
<keyword evidence="1" id="KW-0812">Transmembrane</keyword>
<dbReference type="Proteomes" id="UP000243579">
    <property type="component" value="Unassembled WGS sequence"/>
</dbReference>
<feature type="transmembrane region" description="Helical" evidence="1">
    <location>
        <begin position="1595"/>
        <end position="1617"/>
    </location>
</feature>
<evidence type="ECO:0000313" key="3">
    <source>
        <dbReference type="Proteomes" id="UP000243579"/>
    </source>
</evidence>
<reference evidence="2 3" key="1">
    <citation type="journal article" date="2014" name="Genome Biol. Evol.">
        <title>The secreted proteins of Achlya hypogyna and Thraustotheca clavata identify the ancestral oomycete secretome and reveal gene acquisitions by horizontal gene transfer.</title>
        <authorList>
            <person name="Misner I."/>
            <person name="Blouin N."/>
            <person name="Leonard G."/>
            <person name="Richards T.A."/>
            <person name="Lane C.E."/>
        </authorList>
    </citation>
    <scope>NUCLEOTIDE SEQUENCE [LARGE SCALE GENOMIC DNA]</scope>
    <source>
        <strain evidence="2 3">ATCC 48635</strain>
    </source>
</reference>
<feature type="transmembrane region" description="Helical" evidence="1">
    <location>
        <begin position="1477"/>
        <end position="1496"/>
    </location>
</feature>
<sequence>MHHEAPPKWQLGLGTAYAIASVVAGWYFIYLVAESFGNDLWWAQYDVRSQACLIDIVNDHLKSTSSGTSDLVGSRVYRVYDREQSFTAVYPTHAHQLVYEQLISVQYGIASLRAMSPNDALIVKSQFCWVDFEMRWEIAHTEARQRRCRRRATNAALYFESVLRNIDYHLFLQSFGGPGNTFSVTLQQGLEESAAGAAFLSAIAAVKTTEMEEIAHWASFGLTSFQLQWHNRYQTGVSETLELKNALGLTATITLKDLPPLQGSWSSSVLYWQLINDLYQLQACNESLIRYNVSNSFVTGGCVPTFETFALLHDDDGSYSAQRLLVHESIGPFLSIDTFVDPVPATLLAFVHNFTIAVSAATASNAHLRKAFEGVASGVMYPTPPSWQNAGYQFHGGSPICIYGVAKSYVQAPFDTTTLCQSQLPFATPFSAFSLLLATASALLVAMPAAICALQTSANCSTMLASTAPVLAAMRPATSGIDASAFGNISIMQYATTVSGDWRLLYQPLATTDAWSFFGWLLLIDWAVGAREVVSFEGDVATARLISNSYAALEYSTSGSSLLESSSTVVIAYILLYTTLVFTAVLCLLGVAVAVRSSHVCPSNLWVFPRVTGSVWIGRPLLLLRGGTAIVILSTANLSLYQSEGWSAFVCAPRSLIDILILSSEASWVSYVLQDVLQLVVPKLTLRYATPSAVLVAAVHMCIEFMWPVQPLATLATTCRSAGLDTAVTCTRGTLAIGSTHRAALLVASHGLVTAFGIVTAAFLPLAAERTDASTPPYLLSGVAEIFLAPQAANGTDAVPNDPCACLIAGLVPVPSVQEAPTMRFFDLNRWVLVALIRDYQGPSSFSSSHSKIVCVTRHSFSMDKPPRRKSTQLPQLAPTTPWQRGWRRVCATAPIVGCVVFMAFSIESSSNFTIGTTHRFLCTWLNAEFALSPIVTATTERMPLALDASSVNVLSADLDAMGSMTVPLPGNLGARTHDATAASLPAAILGLRSTAPADLPWVFSPYCYLDFKRTRVMAVSVRRQVRCTAFANNGAVYLESALRNTDWGDWVATWSEAFTIAFGAELAQSNAGRAWLASVMEAAAAWLPVADEAAYWQRYGICVYQLQWQNFKSVGLLNGYSVVNAFGSAYDLTLVSLNGSYRIPSQTSYKMYWGLANDLAAVTRNGSGVEGRSLLRSSANYAYGNTSLQSVLLQNGTLNAPLGPGLTLVSNVIGPFGAIDLHVVAVPGILQRTVHELVAQLRSVLAANASAVDAYRDITTDLAVWPAPRAWIDADFLTYGGSLLCDTILPMSAVGVAAGILALFSFDYGCDTAAYYGHLQLNREALVLSSLLAGVDSDSNVTDICAHDPFDVNSCTTFVPSITAFTKTYGLSSVGFAVRAAVAALDIRLLQYGTENASAPLSLFTAPVLADDDPGYALYAWALLLEWARGDRDVVRYEGDAQALTLLSEKTTPVTQDLYAAELPTRLAQYAMAANTYVTGVMLLVASLVGLYIVVARGHIERRNALKLNRVGAMCWVGRPLVFIRSVSAMVLLSTATLELHTAGGLAFLRPAQSPWYDVVLAASEVTWLVEVLNDVAMVVTRETAARYATTNSFLVWGATALLTLVHPVTYTAAYAPTCSVVQMNFQVVCRTATVDVGSSLRLGTLLALTLAGNVGCYATARLGLRWPSRAANDVVPFARPPRPPVRSLLLSAGATFLYHHDAWVHGSTYYLDRASAVLNGIVSVSYRGVFYVLDIKLWRVFVLEHGDCAAPDATAFALPLPLN</sequence>
<keyword evidence="1" id="KW-0472">Membrane</keyword>
<feature type="transmembrane region" description="Helical" evidence="1">
    <location>
        <begin position="12"/>
        <end position="33"/>
    </location>
</feature>
<dbReference type="EMBL" id="JNBR01001512">
    <property type="protein sequence ID" value="OQR86365.1"/>
    <property type="molecule type" value="Genomic_DNA"/>
</dbReference>
<organism evidence="2 3">
    <name type="scientific">Achlya hypogyna</name>
    <name type="common">Oomycete</name>
    <name type="synonym">Protoachlya hypogyna</name>
    <dbReference type="NCBI Taxonomy" id="1202772"/>
    <lineage>
        <taxon>Eukaryota</taxon>
        <taxon>Sar</taxon>
        <taxon>Stramenopiles</taxon>
        <taxon>Oomycota</taxon>
        <taxon>Saprolegniomycetes</taxon>
        <taxon>Saprolegniales</taxon>
        <taxon>Achlyaceae</taxon>
        <taxon>Achlya</taxon>
    </lineage>
</organism>
<comment type="caution">
    <text evidence="2">The sequence shown here is derived from an EMBL/GenBank/DDBJ whole genome shotgun (WGS) entry which is preliminary data.</text>
</comment>
<proteinExistence type="predicted"/>
<evidence type="ECO:0000256" key="1">
    <source>
        <dbReference type="SAM" id="Phobius"/>
    </source>
</evidence>
<protein>
    <submittedName>
        <fullName evidence="2">Uncharacterized protein</fullName>
    </submittedName>
</protein>
<feature type="transmembrane region" description="Helical" evidence="1">
    <location>
        <begin position="743"/>
        <end position="768"/>
    </location>
</feature>
<evidence type="ECO:0000313" key="2">
    <source>
        <dbReference type="EMBL" id="OQR86365.1"/>
    </source>
</evidence>
<keyword evidence="1" id="KW-1133">Transmembrane helix</keyword>
<name>A0A1V9YKW8_ACHHY</name>
<keyword evidence="3" id="KW-1185">Reference proteome</keyword>
<gene>
    <name evidence="2" type="ORF">ACHHYP_10625</name>
</gene>
<dbReference type="OrthoDB" id="10414119at2759"/>
<feature type="transmembrane region" description="Helical" evidence="1">
    <location>
        <begin position="430"/>
        <end position="454"/>
    </location>
</feature>